<comment type="similarity">
    <text evidence="2">Belongs to the glycosyltransferase 2 family.</text>
</comment>
<dbReference type="GO" id="GO:0016757">
    <property type="term" value="F:glycosyltransferase activity"/>
    <property type="evidence" value="ECO:0007669"/>
    <property type="project" value="UniProtKB-KW"/>
</dbReference>
<evidence type="ECO:0000256" key="3">
    <source>
        <dbReference type="ARBA" id="ARBA00022676"/>
    </source>
</evidence>
<dbReference type="InterPro" id="IPR045699">
    <property type="entry name" value="GlfT2_C"/>
</dbReference>
<comment type="pathway">
    <text evidence="1">Cell wall biogenesis; cell wall polysaccharide biosynthesis.</text>
</comment>
<organism evidence="6 7">
    <name type="scientific">Brachybacterium tyrofermentans</name>
    <dbReference type="NCBI Taxonomy" id="47848"/>
    <lineage>
        <taxon>Bacteria</taxon>
        <taxon>Bacillati</taxon>
        <taxon>Actinomycetota</taxon>
        <taxon>Actinomycetes</taxon>
        <taxon>Micrococcales</taxon>
        <taxon>Dermabacteraceae</taxon>
        <taxon>Brachybacterium</taxon>
    </lineage>
</organism>
<dbReference type="EMBL" id="JBHSLN010000022">
    <property type="protein sequence ID" value="MFC5297748.1"/>
    <property type="molecule type" value="Genomic_DNA"/>
</dbReference>
<dbReference type="GeneID" id="303295720"/>
<dbReference type="RefSeq" id="WP_343921996.1">
    <property type="nucleotide sequence ID" value="NZ_BAAAIR010000006.1"/>
</dbReference>
<evidence type="ECO:0000256" key="1">
    <source>
        <dbReference type="ARBA" id="ARBA00004776"/>
    </source>
</evidence>
<sequence length="587" mass="63745">MNAAPDPSPLLLASCTVDAAEDAAGTAGLVAGTSNTAQTAQTAGTAGTTATASLWEQAFPVSVWRTVLGASTVAVQVEGARATLWGSRDGRRLPLGPLVDGHREISLAADDHDWLWVEGEVRSVAWTTARSITTPQVTVVMPTYRREADAVAQAARFARMQCVQHVIVVDQGDSLADHDDFRRLQRSAPEIQLITQANLGGSGGYARGMRESERFPQDAVLLSDDDAIISEESLRRMVTFQSLAAQPTILGTPLFSAQDPMRLTALSEAVRANDFQWHAADGVRGPVDLTGTSPDRWTFLRARGEANYTGWWATLLPPGTVAELGLPAPFFLKWDDAEYGLRATRHGYRHVVLPGTSVTHPPWDAFRTQMSWTSRVLHRNRLATAAAYDAGRGVILSSLLHQLKHILSGHHLTATLWDHGIDAFLAGPSSWLGLDLERARADGQELVTRWNARNPTSADALPTPRAAPLPLAPALLRALLRIVRPDAEPRVVVAMTAEQLHWRTALGADAVIITDGGSPDGAVHLVRGSTARHLLTRTLGRHLRMALRWSSLRRQYRRDLPRATTKAAWAEQFDRSVAPSHAENGGS</sequence>
<dbReference type="Gene3D" id="3.90.550.60">
    <property type="match status" value="1"/>
</dbReference>
<accession>A0ABW0FG94</accession>
<name>A0ABW0FG94_9MICO</name>
<gene>
    <name evidence="6" type="ORF">ACFPK8_09530</name>
</gene>
<dbReference type="Pfam" id="PF19320">
    <property type="entry name" value="GlfT2_domain3"/>
    <property type="match status" value="1"/>
</dbReference>
<protein>
    <submittedName>
        <fullName evidence="6">Glycosyltransferase</fullName>
        <ecNumber evidence="6">2.4.-.-</ecNumber>
    </submittedName>
</protein>
<comment type="caution">
    <text evidence="6">The sequence shown here is derived from an EMBL/GenBank/DDBJ whole genome shotgun (WGS) entry which is preliminary data.</text>
</comment>
<dbReference type="SUPFAM" id="SSF53448">
    <property type="entry name" value="Nucleotide-diphospho-sugar transferases"/>
    <property type="match status" value="1"/>
</dbReference>
<keyword evidence="4 6" id="KW-0808">Transferase</keyword>
<proteinExistence type="inferred from homology"/>
<dbReference type="PANTHER" id="PTHR43179:SF12">
    <property type="entry name" value="GALACTOFURANOSYLTRANSFERASE GLFT2"/>
    <property type="match status" value="1"/>
</dbReference>
<keyword evidence="7" id="KW-1185">Reference proteome</keyword>
<dbReference type="Pfam" id="PF13641">
    <property type="entry name" value="Glyco_tranf_2_3"/>
    <property type="match status" value="1"/>
</dbReference>
<evidence type="ECO:0000313" key="7">
    <source>
        <dbReference type="Proteomes" id="UP001595937"/>
    </source>
</evidence>
<keyword evidence="3 6" id="KW-0328">Glycosyltransferase</keyword>
<dbReference type="Proteomes" id="UP001595937">
    <property type="component" value="Unassembled WGS sequence"/>
</dbReference>
<evidence type="ECO:0000259" key="5">
    <source>
        <dbReference type="Pfam" id="PF19320"/>
    </source>
</evidence>
<reference evidence="7" key="1">
    <citation type="journal article" date="2019" name="Int. J. Syst. Evol. Microbiol.">
        <title>The Global Catalogue of Microorganisms (GCM) 10K type strain sequencing project: providing services to taxonomists for standard genome sequencing and annotation.</title>
        <authorList>
            <consortium name="The Broad Institute Genomics Platform"/>
            <consortium name="The Broad Institute Genome Sequencing Center for Infectious Disease"/>
            <person name="Wu L."/>
            <person name="Ma J."/>
        </authorList>
    </citation>
    <scope>NUCLEOTIDE SEQUENCE [LARGE SCALE GENOMIC DNA]</scope>
    <source>
        <strain evidence="7">CGMCC 1.16455</strain>
    </source>
</reference>
<evidence type="ECO:0000313" key="6">
    <source>
        <dbReference type="EMBL" id="MFC5297748.1"/>
    </source>
</evidence>
<evidence type="ECO:0000256" key="2">
    <source>
        <dbReference type="ARBA" id="ARBA00006739"/>
    </source>
</evidence>
<evidence type="ECO:0000256" key="4">
    <source>
        <dbReference type="ARBA" id="ARBA00022679"/>
    </source>
</evidence>
<dbReference type="InterPro" id="IPR029044">
    <property type="entry name" value="Nucleotide-diphossugar_trans"/>
</dbReference>
<dbReference type="EC" id="2.4.-.-" evidence="6"/>
<dbReference type="PANTHER" id="PTHR43179">
    <property type="entry name" value="RHAMNOSYLTRANSFERASE WBBL"/>
    <property type="match status" value="1"/>
</dbReference>
<feature type="domain" description="Galactofuranosyltransferase-2 C-terminal" evidence="5">
    <location>
        <begin position="396"/>
        <end position="574"/>
    </location>
</feature>